<gene>
    <name evidence="2" type="ORF">GCM10010126_32600</name>
</gene>
<dbReference type="Pfam" id="PF00756">
    <property type="entry name" value="Esterase"/>
    <property type="match status" value="1"/>
</dbReference>
<comment type="caution">
    <text evidence="2">The sequence shown here is derived from an EMBL/GenBank/DDBJ whole genome shotgun (WGS) entry which is preliminary data.</text>
</comment>
<evidence type="ECO:0008006" key="4">
    <source>
        <dbReference type="Google" id="ProtNLM"/>
    </source>
</evidence>
<proteinExistence type="predicted"/>
<dbReference type="InterPro" id="IPR029058">
    <property type="entry name" value="AB_hydrolase_fold"/>
</dbReference>
<dbReference type="EMBL" id="BMQD01000009">
    <property type="protein sequence ID" value="GGK70637.1"/>
    <property type="molecule type" value="Genomic_DNA"/>
</dbReference>
<reference evidence="2" key="1">
    <citation type="journal article" date="2014" name="Int. J. Syst. Evol. Microbiol.">
        <title>Complete genome sequence of Corynebacterium casei LMG S-19264T (=DSM 44701T), isolated from a smear-ripened cheese.</title>
        <authorList>
            <consortium name="US DOE Joint Genome Institute (JGI-PGF)"/>
            <person name="Walter F."/>
            <person name="Albersmeier A."/>
            <person name="Kalinowski J."/>
            <person name="Ruckert C."/>
        </authorList>
    </citation>
    <scope>NUCLEOTIDE SEQUENCE</scope>
    <source>
        <strain evidence="2">JCM 3093</strain>
    </source>
</reference>
<dbReference type="InterPro" id="IPR050583">
    <property type="entry name" value="Mycobacterial_A85_antigen"/>
</dbReference>
<organism evidence="2 3">
    <name type="scientific">Planomonospora parontospora</name>
    <dbReference type="NCBI Taxonomy" id="58119"/>
    <lineage>
        <taxon>Bacteria</taxon>
        <taxon>Bacillati</taxon>
        <taxon>Actinomycetota</taxon>
        <taxon>Actinomycetes</taxon>
        <taxon>Streptosporangiales</taxon>
        <taxon>Streptosporangiaceae</taxon>
        <taxon>Planomonospora</taxon>
    </lineage>
</organism>
<dbReference type="GO" id="GO:0016747">
    <property type="term" value="F:acyltransferase activity, transferring groups other than amino-acyl groups"/>
    <property type="evidence" value="ECO:0007669"/>
    <property type="project" value="TreeGrafter"/>
</dbReference>
<evidence type="ECO:0000313" key="3">
    <source>
        <dbReference type="Proteomes" id="UP000627984"/>
    </source>
</evidence>
<evidence type="ECO:0000256" key="1">
    <source>
        <dbReference type="SAM" id="MobiDB-lite"/>
    </source>
</evidence>
<dbReference type="InterPro" id="IPR000801">
    <property type="entry name" value="Esterase-like"/>
</dbReference>
<sequence length="330" mass="35998">MKERWFGLRMVDLTVSSPAVNARLPVRVLVPSGWSKRAGRTWPVLYLLHGGADDYTSWTRMTDIEEITEDLDAIVVMPEAGRAGNYSDWHNGGKGGPPGWETFHTGELRRLLESGYRAGTRRAVAGLSMGAYGAMKYAARHPGMFRFVGAYSGVMSTRLPGIPDLIMNAQAAEGADPRALWGDPVRNRNVWKANDPAHLARNLRGTGIYISSGTTSLPGELDAPGTPWSPAHLSEPVSAYTTKDLVARLRRYGIKPVVHLYKDGTHSWPYWEREFTRSYPMILTALGLSRDDRPSPPGEDDPAPISELASAGSRSGSPEDGPEETVAPGS</sequence>
<feature type="region of interest" description="Disordered" evidence="1">
    <location>
        <begin position="288"/>
        <end position="330"/>
    </location>
</feature>
<evidence type="ECO:0000313" key="2">
    <source>
        <dbReference type="EMBL" id="GGK70637.1"/>
    </source>
</evidence>
<dbReference type="PANTHER" id="PTHR48098">
    <property type="entry name" value="ENTEROCHELIN ESTERASE-RELATED"/>
    <property type="match status" value="1"/>
</dbReference>
<dbReference type="SUPFAM" id="SSF53474">
    <property type="entry name" value="alpha/beta-Hydrolases"/>
    <property type="match status" value="1"/>
</dbReference>
<dbReference type="AlphaFoldDB" id="A0AA37F561"/>
<dbReference type="Proteomes" id="UP000627984">
    <property type="component" value="Unassembled WGS sequence"/>
</dbReference>
<dbReference type="PANTHER" id="PTHR48098:SF1">
    <property type="entry name" value="DIACYLGLYCEROL ACYLTRANSFERASE_MYCOLYLTRANSFERASE AG85A"/>
    <property type="match status" value="1"/>
</dbReference>
<protein>
    <recommendedName>
        <fullName evidence="4">Esterase</fullName>
    </recommendedName>
</protein>
<accession>A0AA37F561</accession>
<dbReference type="Gene3D" id="3.40.50.1820">
    <property type="entry name" value="alpha/beta hydrolase"/>
    <property type="match status" value="1"/>
</dbReference>
<reference evidence="2" key="2">
    <citation type="submission" date="2022-09" db="EMBL/GenBank/DDBJ databases">
        <authorList>
            <person name="Sun Q."/>
            <person name="Ohkuma M."/>
        </authorList>
    </citation>
    <scope>NUCLEOTIDE SEQUENCE</scope>
    <source>
        <strain evidence="2">JCM 3093</strain>
    </source>
</reference>
<name>A0AA37F561_9ACTN</name>